<evidence type="ECO:0000256" key="3">
    <source>
        <dbReference type="ARBA" id="ARBA00022679"/>
    </source>
</evidence>
<feature type="region of interest" description="Disordered" evidence="10">
    <location>
        <begin position="1344"/>
        <end position="1363"/>
    </location>
</feature>
<evidence type="ECO:0000259" key="13">
    <source>
        <dbReference type="PROSITE" id="PS51633"/>
    </source>
</evidence>
<dbReference type="InterPro" id="IPR046341">
    <property type="entry name" value="SET_dom_sf"/>
</dbReference>
<feature type="region of interest" description="Disordered" evidence="10">
    <location>
        <begin position="1313"/>
        <end position="1339"/>
    </location>
</feature>
<dbReference type="Pfam" id="PF18264">
    <property type="entry name" value="preSET_CXC"/>
    <property type="match status" value="1"/>
</dbReference>
<comment type="caution">
    <text evidence="9">Lacks conserved residue(s) required for the propagation of feature annotation.</text>
</comment>
<keyword evidence="7" id="KW-0539">Nucleus</keyword>
<keyword evidence="4" id="KW-0949">S-adenosyl-L-methionine</keyword>
<evidence type="ECO:0000256" key="2">
    <source>
        <dbReference type="ARBA" id="ARBA00022603"/>
    </source>
</evidence>
<dbReference type="GO" id="GO:0031507">
    <property type="term" value="P:heterochromatin formation"/>
    <property type="evidence" value="ECO:0007669"/>
    <property type="project" value="TreeGrafter"/>
</dbReference>
<feature type="compositionally biased region" description="Basic and acidic residues" evidence="10">
    <location>
        <begin position="1313"/>
        <end position="1327"/>
    </location>
</feature>
<dbReference type="Gene3D" id="2.170.270.10">
    <property type="entry name" value="SET domain"/>
    <property type="match status" value="1"/>
</dbReference>
<dbReference type="Gramene" id="OMO64005">
    <property type="protein sequence ID" value="OMO64005"/>
    <property type="gene ID" value="CCACVL1_22126"/>
</dbReference>
<gene>
    <name evidence="14" type="ORF">CCACVL1_22126</name>
</gene>
<feature type="region of interest" description="SAW" evidence="9">
    <location>
        <begin position="779"/>
        <end position="859"/>
    </location>
</feature>
<evidence type="ECO:0000256" key="7">
    <source>
        <dbReference type="ARBA" id="ARBA00023242"/>
    </source>
</evidence>
<evidence type="ECO:0000259" key="12">
    <source>
        <dbReference type="PROSITE" id="PS50280"/>
    </source>
</evidence>
<feature type="transmembrane region" description="Helical" evidence="11">
    <location>
        <begin position="152"/>
        <end position="169"/>
    </location>
</feature>
<feature type="region of interest" description="Disordered" evidence="10">
    <location>
        <begin position="414"/>
        <end position="439"/>
    </location>
</feature>
<dbReference type="PANTHER" id="PTHR45747:SF14">
    <property type="entry name" value="HISTONE-LYSINE N-METHYLTRANSFERASE EZA1"/>
    <property type="match status" value="1"/>
</dbReference>
<feature type="short sequence motif" description="VHIID" evidence="9">
    <location>
        <begin position="598"/>
        <end position="602"/>
    </location>
</feature>
<dbReference type="CDD" id="cd10519">
    <property type="entry name" value="SET_EZH"/>
    <property type="match status" value="1"/>
</dbReference>
<dbReference type="GO" id="GO:0140951">
    <property type="term" value="F:histone H3K27 trimethyltransferase activity"/>
    <property type="evidence" value="ECO:0007669"/>
    <property type="project" value="UniProtKB-EC"/>
</dbReference>
<reference evidence="14 15" key="1">
    <citation type="submission" date="2013-09" db="EMBL/GenBank/DDBJ databases">
        <title>Corchorus capsularis genome sequencing.</title>
        <authorList>
            <person name="Alam M."/>
            <person name="Haque M.S."/>
            <person name="Islam M.S."/>
            <person name="Emdad E.M."/>
            <person name="Islam M.M."/>
            <person name="Ahmed B."/>
            <person name="Halim A."/>
            <person name="Hossen Q.M.M."/>
            <person name="Hossain M.Z."/>
            <person name="Ahmed R."/>
            <person name="Khan M.M."/>
            <person name="Islam R."/>
            <person name="Rashid M.M."/>
            <person name="Khan S.A."/>
            <person name="Rahman M.S."/>
            <person name="Alam M."/>
        </authorList>
    </citation>
    <scope>NUCLEOTIDE SEQUENCE [LARGE SCALE GENOMIC DNA]</scope>
    <source>
        <strain evidence="15">cv. CVL-1</strain>
        <tissue evidence="14">Whole seedling</tissue>
    </source>
</reference>
<dbReference type="GO" id="GO:0003682">
    <property type="term" value="F:chromatin binding"/>
    <property type="evidence" value="ECO:0007669"/>
    <property type="project" value="TreeGrafter"/>
</dbReference>
<feature type="transmembrane region" description="Helical" evidence="11">
    <location>
        <begin position="113"/>
        <end position="132"/>
    </location>
</feature>
<keyword evidence="6" id="KW-0804">Transcription</keyword>
<evidence type="ECO:0000256" key="5">
    <source>
        <dbReference type="ARBA" id="ARBA00023015"/>
    </source>
</evidence>
<dbReference type="Pfam" id="PF00856">
    <property type="entry name" value="SET"/>
    <property type="match status" value="1"/>
</dbReference>
<dbReference type="GO" id="GO:0032259">
    <property type="term" value="P:methylation"/>
    <property type="evidence" value="ECO:0007669"/>
    <property type="project" value="UniProtKB-KW"/>
</dbReference>
<feature type="compositionally biased region" description="Polar residues" evidence="10">
    <location>
        <begin position="417"/>
        <end position="428"/>
    </location>
</feature>
<feature type="compositionally biased region" description="Polar residues" evidence="10">
    <location>
        <begin position="1345"/>
        <end position="1356"/>
    </location>
</feature>
<dbReference type="EMBL" id="AWWV01012853">
    <property type="protein sequence ID" value="OMO64005.1"/>
    <property type="molecule type" value="Genomic_DNA"/>
</dbReference>
<dbReference type="SMART" id="SM01114">
    <property type="entry name" value="CXC"/>
    <property type="match status" value="1"/>
</dbReference>
<dbReference type="Pfam" id="PF03514">
    <property type="entry name" value="GRAS"/>
    <property type="match status" value="1"/>
</dbReference>
<dbReference type="GO" id="GO:0031519">
    <property type="term" value="C:PcG protein complex"/>
    <property type="evidence" value="ECO:0007669"/>
    <property type="project" value="InterPro"/>
</dbReference>
<feature type="domain" description="CXC" evidence="13">
    <location>
        <begin position="1493"/>
        <end position="1592"/>
    </location>
</feature>
<dbReference type="PROSITE" id="PS51633">
    <property type="entry name" value="CXC"/>
    <property type="match status" value="1"/>
</dbReference>
<accession>A0A1R3H0W8</accession>
<sequence length="1755" mass="196880">MGFKNLYQKARKFVTSPTLKQSFHLLTVTLLSLLLPLAFLLVARLSCVNYILTITSDSQPSPSNYFLFSFQFYTNPAVLYVLISAVSIATLVHGLTGKITFVSESPEATYRPHLYIAWIVLCVLQVSVGLGIEGSIATGIDGAAFGVERSLLSRVIFFLGLHEIMLLWFRTVVKPLVDDTIFGGATEERWVHRAAMALSVGTFWWWKLRDEVESLVVVAEAKKELSMEIEMADFLGWWLYYLTVTIGMVRVVKALIWLGIVMLCKRVRRNRADHENIEITTSELEVIQDKDYGKEAAAMFKGKQDHLFGIQEFAEGRENDPIFTEYGIYQENNVAKKSEDQGNQQRQGMGQGTKLDYLEEFNFSSVFSTNLAFQEFQRQDKSHQEPVKPPIPSSLQFSSLELLSNYGNSFKKLKLGKSNTTGEDQTNGRGRGKKLSPEETMRVAGARYVQFSDQRYDDFSMVMHPFGHALSGLSDDETKDVELVHLLLAAAEKVGYEQFERASRLLSRCEWIASERGSTVQRIVYYFAEALRERIDKATGRNIMVTKLQGTKLCNEIDHGLGTNVTSVKCYQQLPFLQVMHFTGVQAIIENVASASKIHVIDFQIRSGVQWTGLLQALAEREQRRVELLKITAVEFSGNRKLAAETGKRLESVAASLNLPFSFNVIYVQDVKDLKEELFNIRSDESLAVNFPLVLRTMISRPSCLEILMRVIKNLNPVIMVVIEVEANHNSPSFVGRFIEALFFYSAFFDCLDTSMAEDVELRTSIESVLFNGIRSIVAMEGEERITRSVKMEVWSAFFARFRMVELGFKTTRPWARVKSKEGLIPKMEKGQAGHVTDNSHVSVLCWVSFSSDSSLCLMRVAKQSRAAPILVTMVSKASDSSSKSRKSHGDNSAGGMGNLTYNLNQLKRQIQAERTASVKEKVEKNRKKLESHISEILSATSSRSILSEEEHGFGKMLSSRIEVPLCRYTGIAQVLGDRDHAHGHEVVSSTSVKLPCIEKLPPYTTWIFLDKNQRMADDQSVVGRRRIYYDQHGSEALICSDSEEDIAEPEEEKHDFTEGEDRIIWSISQEFGLGDEILQAVSQFIGVGISEIQERHSTLTEKYSDQNVNDSEDSGSEKGISLEKSLSDALDSFDNLFCRRCLLFDCRLHGCSQTLINPSEKQPYWSEYEDDRKPCSDQCYLRLRAVKDGTEGSGFNGLHVVKTASLEEKDHVTSSNAKEPNTDVGADLMHEERDISEEATPVTLECTPRSESAAEAQNLDISSLSTIDNHESSGKRKAYQEGNAPLDGSTYCSDGIQDLVSKKQKTVLALDEAKKSSEAASSDDHTPSSISRNHNVGALKENEGQVTDGTQSENSACPAIGSGDKTEDNIRCGAKDVREVPDLKCSSSEWRPIERELYLKGVEIFGRNSCLIARNLLSGLKTCREVSSYMFDAGASTLHRSNMTSSFLEENGKSETDYMEQEISTRPRLLRRRGRTRKLKYSWKSAGHPSIWKRIADGKNQSCKQYTPCGCQPMCGKQCPCLHNGTCCEKYCGCSKSCKNRFRGCHCAKSQCRSRQCPCFAAGRECDPDVCRNCWVSCGGGSMGEPPKRGDGQCGNMRLLLRQQQRILLAKSDVAGWGAFLKNSVNKNDYLGEYTGELISHREADKRGKIYDRANSSFLFDLNDQYVLDAYRKGDKLKFANHSSNPNCYAKVMLVAGDHRVGIFAKERIEASEELFYDYRYGPDQAPAWARKPEGSKRDDASVSQGRAKKHQSH</sequence>
<dbReference type="PROSITE" id="PS51576">
    <property type="entry name" value="SAM_MT43_EZ"/>
    <property type="match status" value="1"/>
</dbReference>
<keyword evidence="11" id="KW-0812">Transmembrane</keyword>
<dbReference type="FunFam" id="2.170.270.10:FF:000001">
    <property type="entry name" value="Putative histone-lysine N-methyltransferase EZH2"/>
    <property type="match status" value="1"/>
</dbReference>
<feature type="region of interest" description="Leucine repeat II (LRII)" evidence="9">
    <location>
        <begin position="645"/>
        <end position="677"/>
    </location>
</feature>
<keyword evidence="11" id="KW-0472">Membrane</keyword>
<keyword evidence="5" id="KW-0805">Transcription regulation</keyword>
<dbReference type="InterPro" id="IPR005202">
    <property type="entry name" value="TF_GRAS"/>
</dbReference>
<dbReference type="InterPro" id="IPR025778">
    <property type="entry name" value="Hist-Lys_N-MeTrfase_plant"/>
</dbReference>
<evidence type="ECO:0000256" key="10">
    <source>
        <dbReference type="SAM" id="MobiDB-lite"/>
    </source>
</evidence>
<dbReference type="STRING" id="210143.A0A1R3H0W8"/>
<proteinExistence type="inferred from homology"/>
<dbReference type="InterPro" id="IPR045318">
    <property type="entry name" value="EZH1/2-like"/>
</dbReference>
<name>A0A1R3H0W8_COCAP</name>
<evidence type="ECO:0008006" key="16">
    <source>
        <dbReference type="Google" id="ProtNLM"/>
    </source>
</evidence>
<dbReference type="OrthoDB" id="6141102at2759"/>
<dbReference type="SUPFAM" id="SSF82199">
    <property type="entry name" value="SET domain"/>
    <property type="match status" value="1"/>
</dbReference>
<dbReference type="GO" id="GO:0050793">
    <property type="term" value="P:regulation of developmental process"/>
    <property type="evidence" value="ECO:0007669"/>
    <property type="project" value="UniProtKB-ARBA"/>
</dbReference>
<evidence type="ECO:0000256" key="9">
    <source>
        <dbReference type="PROSITE-ProRule" id="PRU01191"/>
    </source>
</evidence>
<feature type="compositionally biased region" description="Basic and acidic residues" evidence="10">
    <location>
        <begin position="1732"/>
        <end position="1742"/>
    </location>
</feature>
<feature type="domain" description="SET" evidence="12">
    <location>
        <begin position="1606"/>
        <end position="1721"/>
    </location>
</feature>
<dbReference type="PROSITE" id="PS50985">
    <property type="entry name" value="GRAS"/>
    <property type="match status" value="1"/>
</dbReference>
<evidence type="ECO:0000256" key="8">
    <source>
        <dbReference type="ARBA" id="ARBA00048568"/>
    </source>
</evidence>
<dbReference type="Proteomes" id="UP000188268">
    <property type="component" value="Unassembled WGS sequence"/>
</dbReference>
<comment type="catalytic activity">
    <reaction evidence="8">
        <text>L-lysyl(27)-[histone H3] + 3 S-adenosyl-L-methionine = N(6),N(6),N(6)-trimethyl-L-lysyl(27)-[histone H3] + 3 S-adenosyl-L-homocysteine + 3 H(+)</text>
        <dbReference type="Rhea" id="RHEA:60292"/>
        <dbReference type="Rhea" id="RHEA-COMP:15535"/>
        <dbReference type="Rhea" id="RHEA-COMP:15548"/>
        <dbReference type="ChEBI" id="CHEBI:15378"/>
        <dbReference type="ChEBI" id="CHEBI:29969"/>
        <dbReference type="ChEBI" id="CHEBI:57856"/>
        <dbReference type="ChEBI" id="CHEBI:59789"/>
        <dbReference type="ChEBI" id="CHEBI:61961"/>
        <dbReference type="EC" id="2.1.1.356"/>
    </reaction>
</comment>
<feature type="transmembrane region" description="Helical" evidence="11">
    <location>
        <begin position="238"/>
        <end position="264"/>
    </location>
</feature>
<dbReference type="InterPro" id="IPR058609">
    <property type="entry name" value="HTH_CLF-like"/>
</dbReference>
<feature type="region of interest" description="Disordered" evidence="10">
    <location>
        <begin position="1236"/>
        <end position="1284"/>
    </location>
</feature>
<dbReference type="InterPro" id="IPR033467">
    <property type="entry name" value="Tesmin/TSO1-like_CXC"/>
</dbReference>
<evidence type="ECO:0000256" key="11">
    <source>
        <dbReference type="SAM" id="Phobius"/>
    </source>
</evidence>
<evidence type="ECO:0000256" key="6">
    <source>
        <dbReference type="ARBA" id="ARBA00023163"/>
    </source>
</evidence>
<comment type="similarity">
    <text evidence="9">Belongs to the GRAS family.</text>
</comment>
<protein>
    <recommendedName>
        <fullName evidence="16">SET domain-containing protein</fullName>
    </recommendedName>
</protein>
<dbReference type="InterPro" id="IPR041355">
    <property type="entry name" value="Pre-SET_CXC"/>
</dbReference>
<comment type="subcellular location">
    <subcellularLocation>
        <location evidence="1">Nucleus</location>
    </subcellularLocation>
</comment>
<keyword evidence="2" id="KW-0489">Methyltransferase</keyword>
<organism evidence="14 15">
    <name type="scientific">Corchorus capsularis</name>
    <name type="common">Jute</name>
    <dbReference type="NCBI Taxonomy" id="210143"/>
    <lineage>
        <taxon>Eukaryota</taxon>
        <taxon>Viridiplantae</taxon>
        <taxon>Streptophyta</taxon>
        <taxon>Embryophyta</taxon>
        <taxon>Tracheophyta</taxon>
        <taxon>Spermatophyta</taxon>
        <taxon>Magnoliopsida</taxon>
        <taxon>eudicotyledons</taxon>
        <taxon>Gunneridae</taxon>
        <taxon>Pentapetalae</taxon>
        <taxon>rosids</taxon>
        <taxon>malvids</taxon>
        <taxon>Malvales</taxon>
        <taxon>Malvaceae</taxon>
        <taxon>Grewioideae</taxon>
        <taxon>Apeibeae</taxon>
        <taxon>Corchorus</taxon>
    </lineage>
</organism>
<feature type="region of interest" description="Disordered" evidence="10">
    <location>
        <begin position="879"/>
        <end position="899"/>
    </location>
</feature>
<dbReference type="InterPro" id="IPR026489">
    <property type="entry name" value="CXC_dom"/>
</dbReference>
<keyword evidence="15" id="KW-1185">Reference proteome</keyword>
<comment type="caution">
    <text evidence="14">The sequence shown here is derived from an EMBL/GenBank/DDBJ whole genome shotgun (WGS) entry which is preliminary data.</text>
</comment>
<dbReference type="InterPro" id="IPR001214">
    <property type="entry name" value="SET_dom"/>
</dbReference>
<keyword evidence="3" id="KW-0808">Transferase</keyword>
<feature type="transmembrane region" description="Helical" evidence="11">
    <location>
        <begin position="77"/>
        <end position="101"/>
    </location>
</feature>
<dbReference type="SMART" id="SM00317">
    <property type="entry name" value="SET"/>
    <property type="match status" value="1"/>
</dbReference>
<feature type="region of interest" description="Disordered" evidence="10">
    <location>
        <begin position="1726"/>
        <end position="1755"/>
    </location>
</feature>
<evidence type="ECO:0000256" key="4">
    <source>
        <dbReference type="ARBA" id="ARBA00022691"/>
    </source>
</evidence>
<dbReference type="PROSITE" id="PS50280">
    <property type="entry name" value="SET"/>
    <property type="match status" value="1"/>
</dbReference>
<keyword evidence="11" id="KW-1133">Transmembrane helix</keyword>
<evidence type="ECO:0000256" key="1">
    <source>
        <dbReference type="ARBA" id="ARBA00004123"/>
    </source>
</evidence>
<evidence type="ECO:0000313" key="15">
    <source>
        <dbReference type="Proteomes" id="UP000188268"/>
    </source>
</evidence>
<dbReference type="PANTHER" id="PTHR45747">
    <property type="entry name" value="HISTONE-LYSINE N-METHYLTRANSFERASE E(Z)"/>
    <property type="match status" value="1"/>
</dbReference>
<dbReference type="Pfam" id="PF25996">
    <property type="entry name" value="HTH_CLF_N"/>
    <property type="match status" value="1"/>
</dbReference>
<evidence type="ECO:0000313" key="14">
    <source>
        <dbReference type="EMBL" id="OMO64005.1"/>
    </source>
</evidence>